<sequence length="40" mass="4237">MIPHDQTSTLAPSYPFFARISGATYAGVPHSVCKSPSGRT</sequence>
<reference evidence="1" key="1">
    <citation type="submission" date="2018-02" db="EMBL/GenBank/DDBJ databases">
        <title>Rhizophora mucronata_Transcriptome.</title>
        <authorList>
            <person name="Meera S.P."/>
            <person name="Sreeshan A."/>
            <person name="Augustine A."/>
        </authorList>
    </citation>
    <scope>NUCLEOTIDE SEQUENCE</scope>
    <source>
        <tissue evidence="1">Leaf</tissue>
    </source>
</reference>
<evidence type="ECO:0000313" key="1">
    <source>
        <dbReference type="EMBL" id="MBX69499.1"/>
    </source>
</evidence>
<accession>A0A2P2QR44</accession>
<name>A0A2P2QR44_RHIMU</name>
<dbReference type="AlphaFoldDB" id="A0A2P2QR44"/>
<protein>
    <submittedName>
        <fullName evidence="1">Uncharacterized protein</fullName>
    </submittedName>
</protein>
<organism evidence="1">
    <name type="scientific">Rhizophora mucronata</name>
    <name type="common">Asiatic mangrove</name>
    <dbReference type="NCBI Taxonomy" id="61149"/>
    <lineage>
        <taxon>Eukaryota</taxon>
        <taxon>Viridiplantae</taxon>
        <taxon>Streptophyta</taxon>
        <taxon>Embryophyta</taxon>
        <taxon>Tracheophyta</taxon>
        <taxon>Spermatophyta</taxon>
        <taxon>Magnoliopsida</taxon>
        <taxon>eudicotyledons</taxon>
        <taxon>Gunneridae</taxon>
        <taxon>Pentapetalae</taxon>
        <taxon>rosids</taxon>
        <taxon>fabids</taxon>
        <taxon>Malpighiales</taxon>
        <taxon>Rhizophoraceae</taxon>
        <taxon>Rhizophora</taxon>
    </lineage>
</organism>
<dbReference type="EMBL" id="GGEC01089015">
    <property type="protein sequence ID" value="MBX69499.1"/>
    <property type="molecule type" value="Transcribed_RNA"/>
</dbReference>
<proteinExistence type="predicted"/>